<sequence length="296" mass="33925">MKEAIESIRSAHHLLILICTITVIFSVSFVKIQNPYSLAIDELSKLQTCYDSIYQVQSREQEIEDSLQDVENGVILAPGQTAQRQQAIDYKNKVEEIYLLLVEEYKLNVDINRSQLFKKNPELFGTNLMDNHLKFMPSLKMVWDVVREKNIAAAKSYLNERSLEYEYKNSSDVDVNGLNVSGKYMYLIAPILILGIILYMIMLADHINGLVPTEENHTTLHQFPWMGIFRTKISNTINLFTIVILPTVSTLCVVSKSDLTDEIIIVWGICYAIALSTTSWILLKKTKKFKKIIPRV</sequence>
<proteinExistence type="predicted"/>
<dbReference type="EMBL" id="PYAS01000008">
    <property type="protein sequence ID" value="PSL27455.1"/>
    <property type="molecule type" value="Genomic_DNA"/>
</dbReference>
<name>A0A2P8G0N6_9BACT</name>
<keyword evidence="3" id="KW-1185">Reference proteome</keyword>
<feature type="transmembrane region" description="Helical" evidence="1">
    <location>
        <begin position="12"/>
        <end position="30"/>
    </location>
</feature>
<accession>A0A2P8G0N6</accession>
<evidence type="ECO:0000313" key="3">
    <source>
        <dbReference type="Proteomes" id="UP000241964"/>
    </source>
</evidence>
<comment type="caution">
    <text evidence="2">The sequence shown here is derived from an EMBL/GenBank/DDBJ whole genome shotgun (WGS) entry which is preliminary data.</text>
</comment>
<keyword evidence="1" id="KW-1133">Transmembrane helix</keyword>
<gene>
    <name evidence="2" type="ORF">CLV60_108313</name>
</gene>
<evidence type="ECO:0000256" key="1">
    <source>
        <dbReference type="SAM" id="Phobius"/>
    </source>
</evidence>
<keyword evidence="1" id="KW-0812">Transmembrane</keyword>
<dbReference type="AlphaFoldDB" id="A0A2P8G0N6"/>
<dbReference type="Proteomes" id="UP000241964">
    <property type="component" value="Unassembled WGS sequence"/>
</dbReference>
<keyword evidence="1" id="KW-0472">Membrane</keyword>
<dbReference type="RefSeq" id="WP_106596846.1">
    <property type="nucleotide sequence ID" value="NZ_PYAS01000008.1"/>
</dbReference>
<feature type="transmembrane region" description="Helical" evidence="1">
    <location>
        <begin position="263"/>
        <end position="283"/>
    </location>
</feature>
<reference evidence="2 3" key="1">
    <citation type="submission" date="2018-03" db="EMBL/GenBank/DDBJ databases">
        <title>Genomic Encyclopedia of Archaeal and Bacterial Type Strains, Phase II (KMG-II): from individual species to whole genera.</title>
        <authorList>
            <person name="Goeker M."/>
        </authorList>
    </citation>
    <scope>NUCLEOTIDE SEQUENCE [LARGE SCALE GENOMIC DNA]</scope>
    <source>
        <strain evidence="2 3">DSM 29057</strain>
    </source>
</reference>
<feature type="transmembrane region" description="Helical" evidence="1">
    <location>
        <begin position="236"/>
        <end position="257"/>
    </location>
</feature>
<organism evidence="2 3">
    <name type="scientific">Dyadobacter jiangsuensis</name>
    <dbReference type="NCBI Taxonomy" id="1591085"/>
    <lineage>
        <taxon>Bacteria</taxon>
        <taxon>Pseudomonadati</taxon>
        <taxon>Bacteroidota</taxon>
        <taxon>Cytophagia</taxon>
        <taxon>Cytophagales</taxon>
        <taxon>Spirosomataceae</taxon>
        <taxon>Dyadobacter</taxon>
    </lineage>
</organism>
<evidence type="ECO:0000313" key="2">
    <source>
        <dbReference type="EMBL" id="PSL27455.1"/>
    </source>
</evidence>
<protein>
    <submittedName>
        <fullName evidence="2">Uncharacterized protein</fullName>
    </submittedName>
</protein>
<feature type="transmembrane region" description="Helical" evidence="1">
    <location>
        <begin position="184"/>
        <end position="204"/>
    </location>
</feature>